<accession>I4B6N5</accession>
<evidence type="ECO:0000259" key="6">
    <source>
        <dbReference type="PROSITE" id="PS51007"/>
    </source>
</evidence>
<keyword evidence="1 4" id="KW-0349">Heme</keyword>
<evidence type="ECO:0000313" key="8">
    <source>
        <dbReference type="Proteomes" id="UP000006048"/>
    </source>
</evidence>
<dbReference type="PROSITE" id="PS51007">
    <property type="entry name" value="CYTC"/>
    <property type="match status" value="1"/>
</dbReference>
<evidence type="ECO:0000313" key="7">
    <source>
        <dbReference type="EMBL" id="AFM12942.1"/>
    </source>
</evidence>
<protein>
    <recommendedName>
        <fullName evidence="6">Cytochrome c domain-containing protein</fullName>
    </recommendedName>
</protein>
<feature type="domain" description="Cytochrome c" evidence="6">
    <location>
        <begin position="40"/>
        <end position="116"/>
    </location>
</feature>
<keyword evidence="5" id="KW-0472">Membrane</keyword>
<evidence type="ECO:0000256" key="1">
    <source>
        <dbReference type="ARBA" id="ARBA00022617"/>
    </source>
</evidence>
<keyword evidence="8" id="KW-1185">Reference proteome</keyword>
<dbReference type="Gene3D" id="1.10.760.10">
    <property type="entry name" value="Cytochrome c-like domain"/>
    <property type="match status" value="1"/>
</dbReference>
<dbReference type="STRING" id="869212.Turpa_2297"/>
<name>I4B6N5_TURPD</name>
<dbReference type="KEGG" id="tpx:Turpa_2297"/>
<sequence length="116" mass="13245">MPFTERQALRIFALLLIVAFVGMLWYAGVLRPAKTGDDASDSEKGEEVYASHDCTDCHLAAHVLRAKSAKGEPGLIRVRKDEKTLIDFLQNDKRHETFLLISENDRRSLVEYLKRQ</sequence>
<dbReference type="GO" id="GO:0009055">
    <property type="term" value="F:electron transfer activity"/>
    <property type="evidence" value="ECO:0007669"/>
    <property type="project" value="InterPro"/>
</dbReference>
<feature type="transmembrane region" description="Helical" evidence="5">
    <location>
        <begin position="12"/>
        <end position="30"/>
    </location>
</feature>
<organism evidence="7 8">
    <name type="scientific">Turneriella parva (strain ATCC BAA-1111 / DSM 21527 / NCTC 11395 / H)</name>
    <name type="common">Leptospira parva</name>
    <dbReference type="NCBI Taxonomy" id="869212"/>
    <lineage>
        <taxon>Bacteria</taxon>
        <taxon>Pseudomonadati</taxon>
        <taxon>Spirochaetota</taxon>
        <taxon>Spirochaetia</taxon>
        <taxon>Leptospirales</taxon>
        <taxon>Leptospiraceae</taxon>
        <taxon>Turneriella</taxon>
    </lineage>
</organism>
<dbReference type="InterPro" id="IPR009056">
    <property type="entry name" value="Cyt_c-like_dom"/>
</dbReference>
<dbReference type="AlphaFoldDB" id="I4B6N5"/>
<dbReference type="Proteomes" id="UP000006048">
    <property type="component" value="Chromosome"/>
</dbReference>
<dbReference type="RefSeq" id="WP_014803448.1">
    <property type="nucleotide sequence ID" value="NC_018020.1"/>
</dbReference>
<dbReference type="EMBL" id="CP002959">
    <property type="protein sequence ID" value="AFM12942.1"/>
    <property type="molecule type" value="Genomic_DNA"/>
</dbReference>
<keyword evidence="5" id="KW-1133">Transmembrane helix</keyword>
<dbReference type="GO" id="GO:0020037">
    <property type="term" value="F:heme binding"/>
    <property type="evidence" value="ECO:0007669"/>
    <property type="project" value="InterPro"/>
</dbReference>
<gene>
    <name evidence="7" type="ordered locus">Turpa_2297</name>
</gene>
<dbReference type="InterPro" id="IPR036909">
    <property type="entry name" value="Cyt_c-like_dom_sf"/>
</dbReference>
<keyword evidence="2 4" id="KW-0479">Metal-binding</keyword>
<evidence type="ECO:0000256" key="5">
    <source>
        <dbReference type="SAM" id="Phobius"/>
    </source>
</evidence>
<dbReference type="SUPFAM" id="SSF46626">
    <property type="entry name" value="Cytochrome c"/>
    <property type="match status" value="1"/>
</dbReference>
<evidence type="ECO:0000256" key="4">
    <source>
        <dbReference type="PROSITE-ProRule" id="PRU00433"/>
    </source>
</evidence>
<reference evidence="7 8" key="1">
    <citation type="submission" date="2012-06" db="EMBL/GenBank/DDBJ databases">
        <title>The complete chromosome of genome of Turneriella parva DSM 21527.</title>
        <authorList>
            <consortium name="US DOE Joint Genome Institute (JGI-PGF)"/>
            <person name="Lucas S."/>
            <person name="Han J."/>
            <person name="Lapidus A."/>
            <person name="Bruce D."/>
            <person name="Goodwin L."/>
            <person name="Pitluck S."/>
            <person name="Peters L."/>
            <person name="Kyrpides N."/>
            <person name="Mavromatis K."/>
            <person name="Ivanova N."/>
            <person name="Mikhailova N."/>
            <person name="Chertkov O."/>
            <person name="Detter J.C."/>
            <person name="Tapia R."/>
            <person name="Han C."/>
            <person name="Land M."/>
            <person name="Hauser L."/>
            <person name="Markowitz V."/>
            <person name="Cheng J.-F."/>
            <person name="Hugenholtz P."/>
            <person name="Woyke T."/>
            <person name="Wu D."/>
            <person name="Gronow S."/>
            <person name="Wellnitz S."/>
            <person name="Brambilla E."/>
            <person name="Klenk H.-P."/>
            <person name="Eisen J.A."/>
        </authorList>
    </citation>
    <scope>NUCLEOTIDE SEQUENCE [LARGE SCALE GENOMIC DNA]</scope>
    <source>
        <strain evidence="8">ATCC BAA-1111 / DSM 21527 / NCTC 11395 / H</strain>
    </source>
</reference>
<keyword evidence="3 4" id="KW-0408">Iron</keyword>
<keyword evidence="5" id="KW-0812">Transmembrane</keyword>
<evidence type="ECO:0000256" key="2">
    <source>
        <dbReference type="ARBA" id="ARBA00022723"/>
    </source>
</evidence>
<dbReference type="GO" id="GO:0046872">
    <property type="term" value="F:metal ion binding"/>
    <property type="evidence" value="ECO:0007669"/>
    <property type="project" value="UniProtKB-KW"/>
</dbReference>
<proteinExistence type="predicted"/>
<dbReference type="HOGENOM" id="CLU_2095834_0_0_12"/>
<evidence type="ECO:0000256" key="3">
    <source>
        <dbReference type="ARBA" id="ARBA00023004"/>
    </source>
</evidence>